<reference evidence="2 3" key="1">
    <citation type="journal article" date="2013" name="Nat. Commun.">
        <title>Genome analysis reveals insights into physiology and longevity of the Brandt's bat Myotis brandtii.</title>
        <authorList>
            <person name="Seim I."/>
            <person name="Fang X."/>
            <person name="Xiong Z."/>
            <person name="Lobanov A.V."/>
            <person name="Huang Z."/>
            <person name="Ma S."/>
            <person name="Feng Y."/>
            <person name="Turanov A.A."/>
            <person name="Zhu Y."/>
            <person name="Lenz T.L."/>
            <person name="Gerashchenko M.V."/>
            <person name="Fan D."/>
            <person name="Hee Yim S."/>
            <person name="Yao X."/>
            <person name="Jordan D."/>
            <person name="Xiong Y."/>
            <person name="Ma Y."/>
            <person name="Lyapunov A.N."/>
            <person name="Chen G."/>
            <person name="Kulakova O.I."/>
            <person name="Sun Y."/>
            <person name="Lee S.G."/>
            <person name="Bronson R.T."/>
            <person name="Moskalev A.A."/>
            <person name="Sunyaev S.R."/>
            <person name="Zhang G."/>
            <person name="Krogh A."/>
            <person name="Wang J."/>
            <person name="Gladyshev V.N."/>
        </authorList>
    </citation>
    <scope>NUCLEOTIDE SEQUENCE [LARGE SCALE GENOMIC DNA]</scope>
</reference>
<dbReference type="Proteomes" id="UP000052978">
    <property type="component" value="Unassembled WGS sequence"/>
</dbReference>
<dbReference type="SUPFAM" id="SSF50904">
    <property type="entry name" value="Oncogene products"/>
    <property type="match status" value="1"/>
</dbReference>
<dbReference type="KEGG" id="myb:102241333"/>
<organism evidence="2 3">
    <name type="scientific">Myotis brandtii</name>
    <name type="common">Brandt's bat</name>
    <dbReference type="NCBI Taxonomy" id="109478"/>
    <lineage>
        <taxon>Eukaryota</taxon>
        <taxon>Metazoa</taxon>
        <taxon>Chordata</taxon>
        <taxon>Craniata</taxon>
        <taxon>Vertebrata</taxon>
        <taxon>Euteleostomi</taxon>
        <taxon>Mammalia</taxon>
        <taxon>Eutheria</taxon>
        <taxon>Laurasiatheria</taxon>
        <taxon>Chiroptera</taxon>
        <taxon>Yangochiroptera</taxon>
        <taxon>Vespertilionidae</taxon>
        <taxon>Myotis</taxon>
    </lineage>
</organism>
<dbReference type="PANTHER" id="PTHR14060:SF4">
    <property type="entry name" value="T-CELL LEUKEMIA_LYMPHOMA PROTEIN 1A"/>
    <property type="match status" value="1"/>
</dbReference>
<name>S7PBQ5_MYOBR</name>
<gene>
    <name evidence="2" type="ORF">D623_10001217</name>
</gene>
<protein>
    <submittedName>
        <fullName evidence="2">Protein p13 MTCP-1</fullName>
    </submittedName>
</protein>
<dbReference type="GO" id="GO:0043539">
    <property type="term" value="F:protein serine/threonine kinase activator activity"/>
    <property type="evidence" value="ECO:0007669"/>
    <property type="project" value="InterPro"/>
</dbReference>
<proteinExistence type="inferred from homology"/>
<comment type="similarity">
    <text evidence="1">Belongs to the TCL1 family.</text>
</comment>
<evidence type="ECO:0000256" key="1">
    <source>
        <dbReference type="ARBA" id="ARBA00006399"/>
    </source>
</evidence>
<accession>S7PBQ5</accession>
<dbReference type="InterPro" id="IPR036672">
    <property type="entry name" value="TCL1_MTCP1_sf"/>
</dbReference>
<keyword evidence="3" id="KW-1185">Reference proteome</keyword>
<dbReference type="PANTHER" id="PTHR14060">
    <property type="entry name" value="PROTEIN P13 MTCP-1"/>
    <property type="match status" value="1"/>
</dbReference>
<dbReference type="Gene3D" id="2.40.15.10">
    <property type="entry name" value="TCL1/MTCP1"/>
    <property type="match status" value="1"/>
</dbReference>
<dbReference type="EMBL" id="KE162262">
    <property type="protein sequence ID" value="EPQ07618.1"/>
    <property type="molecule type" value="Genomic_DNA"/>
</dbReference>
<evidence type="ECO:0000313" key="2">
    <source>
        <dbReference type="EMBL" id="EPQ07618.1"/>
    </source>
</evidence>
<dbReference type="OrthoDB" id="9402543at2759"/>
<sequence>MAELPSTVHLTSHPVYLSNHGPLMYEDENQRTWLHFVMDTGGDLQVRLCQMNIPCEHITITTSPLTWNTMPSMWMLHLSSQYLDSMGRFWRIVHHVMEDDMEEMILELMDDS</sequence>
<evidence type="ECO:0000313" key="3">
    <source>
        <dbReference type="Proteomes" id="UP000052978"/>
    </source>
</evidence>
<dbReference type="Pfam" id="PF01840">
    <property type="entry name" value="TCL1_MTCP1"/>
    <property type="match status" value="1"/>
</dbReference>
<dbReference type="AlphaFoldDB" id="S7PBQ5"/>
<dbReference type="InterPro" id="IPR004832">
    <property type="entry name" value="TCL1_MTCP1"/>
</dbReference>